<reference evidence="1" key="1">
    <citation type="submission" date="2019-11" db="EMBL/GenBank/DDBJ databases">
        <title>Nori genome reveals adaptations in red seaweeds to the harsh intertidal environment.</title>
        <authorList>
            <person name="Wang D."/>
            <person name="Mao Y."/>
        </authorList>
    </citation>
    <scope>NUCLEOTIDE SEQUENCE</scope>
    <source>
        <tissue evidence="1">Gametophyte</tissue>
    </source>
</reference>
<protein>
    <submittedName>
        <fullName evidence="1">Uncharacterized protein</fullName>
    </submittedName>
</protein>
<gene>
    <name evidence="1" type="ORF">I4F81_001031</name>
</gene>
<dbReference type="EMBL" id="CM020618">
    <property type="protein sequence ID" value="KAK1858426.1"/>
    <property type="molecule type" value="Genomic_DNA"/>
</dbReference>
<dbReference type="Proteomes" id="UP000798662">
    <property type="component" value="Chromosome 1"/>
</dbReference>
<organism evidence="1 2">
    <name type="scientific">Pyropia yezoensis</name>
    <name type="common">Susabi-nori</name>
    <name type="synonym">Porphyra yezoensis</name>
    <dbReference type="NCBI Taxonomy" id="2788"/>
    <lineage>
        <taxon>Eukaryota</taxon>
        <taxon>Rhodophyta</taxon>
        <taxon>Bangiophyceae</taxon>
        <taxon>Bangiales</taxon>
        <taxon>Bangiaceae</taxon>
        <taxon>Pyropia</taxon>
    </lineage>
</organism>
<evidence type="ECO:0000313" key="1">
    <source>
        <dbReference type="EMBL" id="KAK1858426.1"/>
    </source>
</evidence>
<keyword evidence="2" id="KW-1185">Reference proteome</keyword>
<evidence type="ECO:0000313" key="2">
    <source>
        <dbReference type="Proteomes" id="UP000798662"/>
    </source>
</evidence>
<name>A0ACC3BLS8_PYRYE</name>
<proteinExistence type="predicted"/>
<comment type="caution">
    <text evidence="1">The sequence shown here is derived from an EMBL/GenBank/DDBJ whole genome shotgun (WGS) entry which is preliminary data.</text>
</comment>
<sequence length="1611" mass="172268">MSTLKEMVLESSAPKQIAGLHFGVLSADEIARLSHLEVTNKELYMMPARTPGHNSALDGRLGAINKHATCATCGASQAECIGHWAYIRLELPVFHVGYYKATLQILQMICKRCSRVLLPEAARNALLTRLRSPTLSATSHIRGALLKSLWERCKKTTVCPGCGAANGVVKRVGSFKIMHYPYGVKTAAGQNSASARARAAARASGSALDAVTDLARAQTEKHLRSTVKTPVRGAGSARGAADGPETVTYGYTGEDDGVDEDGELMNEVAPSGAGGGRGAARSINLYKKPTKTELREQAKSAAMESAYGDAKRNNADLERHLSRVGDDLNPLRTLALFEAMTAEDVALIDMRAVGGRPERLILRYLPVPPLCIRPTVCSDPSAGSTEDDLTMKLTEIVHMNEALAKSINLGGPAVLLMDGWEWLQVEAARFMNSDATNLPPLASTAKPLRGISQRLKGKTGRFRGNLSGKRVDFSGRTVISPDPNLRVDQVGIPLRVARTLTYPERVTKHNRKRLAAAVIRGPDTYPGANFVETDDGNKRFLRYGNRKKVAKDLPLGAVVERHLVDGDVVLFNRQPSLHRISIMSHSAKVVPHRTFRFNECVCAPYNADFDGDEMNLHVPQTEEARAEAQALMAVHANLVTPRNGEPLIAATQDFLTAAFLLTRKDMMFDATEFSRVCAFMDDAGGMSDFDHHGASFGKEKTGEWELPPPSIFKPVLLWTGKQVFSYLFASSIASVYIGEDGEAGVQAILRGLTCEVSEKPFSLNGKTNNRVAAEMCVKDGWVTVRGGDLLCGQVGKKSLGAGCKQGILYLLGRAAGAPAAGAAMNRLAKLAARWHSDGGFSIGVGDVTPSAALRDHKARLMNAGYAKCDETIEELRVGKLVPRPGCSLEETLEALLNSELSKIREDAGQACISDLDPNVNAPLIMTLCGSKGSTINISQMVSCVGQQTVGGSRAPDGFFGRSLPHFPPGLAARTPAAKGFVENSFFSGMTSTEFFFHTMGGREGLVDTAVKTAETGYMQRRLMKALEDLAVHYDGTVRASDGAVVQVVYGDDGLDPSEMESVDGDLPVNMKRILADAAAAGAGGVDSEADLRCLRPEELVAAADQAVAAGIRGGRDYSEQLVKLLKAFVQEVADAHAAALSAAESRVAGAMDSTSGSGEAVDLPVLLAAVDAAHGVRAGTAERFFRIVARKVARATAEPGTAVGALGAQSIGEPGTQMTLKTFHFAGVASMNITQGVPRIKEIINASKAISTPIITAELVSNRDLVAARIVKARIERTLLGEVAEYIKEVYEKDVAYISIRLDEDTLRKVQLDVDAPKVARRLLLTPKLKLKAHHIEVTGRYRLRVRPAAVSARGRGRVVAATGGQADADAFGHMQVLRALLPKVIVEGIGSVHRAVINEKTDGSYNLLVEGEDITSVMAVSGVDGENVKCNHIMATERGLGIEAARYAITHEIQFTMSSHGMSIDARHVALLADVMTFRGEVLGITRFGIAKFKTSTLMLASFEMTVDHLFDAAVHSRADAIAGVSECIIMGRQVPLGTGMFKLLRDSGGKSSRPPHPRSRTTAVVSEEGTASAAAAVPNGSTDADDDPTMTQPRRALFSEWAPTPVAAS</sequence>
<accession>A0ACC3BLS8</accession>